<organism evidence="2 3">
    <name type="scientific">Alligator mississippiensis</name>
    <name type="common">American alligator</name>
    <dbReference type="NCBI Taxonomy" id="8496"/>
    <lineage>
        <taxon>Eukaryota</taxon>
        <taxon>Metazoa</taxon>
        <taxon>Chordata</taxon>
        <taxon>Craniata</taxon>
        <taxon>Vertebrata</taxon>
        <taxon>Euteleostomi</taxon>
        <taxon>Archelosauria</taxon>
        <taxon>Archosauria</taxon>
        <taxon>Crocodylia</taxon>
        <taxon>Alligatoridae</taxon>
        <taxon>Alligatorinae</taxon>
        <taxon>Alligator</taxon>
    </lineage>
</organism>
<feature type="region of interest" description="Disordered" evidence="1">
    <location>
        <begin position="1"/>
        <end position="24"/>
    </location>
</feature>
<evidence type="ECO:0000313" key="3">
    <source>
        <dbReference type="Proteomes" id="UP000050525"/>
    </source>
</evidence>
<evidence type="ECO:0000256" key="1">
    <source>
        <dbReference type="SAM" id="MobiDB-lite"/>
    </source>
</evidence>
<keyword evidence="3" id="KW-1185">Reference proteome</keyword>
<proteinExistence type="predicted"/>
<name>A0A151NEV5_ALLMI</name>
<accession>A0A151NEV5</accession>
<dbReference type="AlphaFoldDB" id="A0A151NEV5"/>
<gene>
    <name evidence="2" type="ORF">Y1Q_0007920</name>
</gene>
<protein>
    <submittedName>
        <fullName evidence="2">Uncharacterized protein</fullName>
    </submittedName>
</protein>
<dbReference type="EMBL" id="AKHW03003201">
    <property type="protein sequence ID" value="KYO35332.1"/>
    <property type="molecule type" value="Genomic_DNA"/>
</dbReference>
<comment type="caution">
    <text evidence="2">The sequence shown here is derived from an EMBL/GenBank/DDBJ whole genome shotgun (WGS) entry which is preliminary data.</text>
</comment>
<evidence type="ECO:0000313" key="2">
    <source>
        <dbReference type="EMBL" id="KYO35332.1"/>
    </source>
</evidence>
<feature type="compositionally biased region" description="Polar residues" evidence="1">
    <location>
        <begin position="13"/>
        <end position="24"/>
    </location>
</feature>
<sequence>MERGVVNDGCQGARNNHSPPHSGYTSRLLCQESLDPGSYGQARMNALLPAHLVGSRKIHVNRRCKQHSLLYGKKGD</sequence>
<dbReference type="Proteomes" id="UP000050525">
    <property type="component" value="Unassembled WGS sequence"/>
</dbReference>
<reference evidence="2 3" key="1">
    <citation type="journal article" date="2012" name="Genome Biol.">
        <title>Sequencing three crocodilian genomes to illuminate the evolution of archosaurs and amniotes.</title>
        <authorList>
            <person name="St John J.A."/>
            <person name="Braun E.L."/>
            <person name="Isberg S.R."/>
            <person name="Miles L.G."/>
            <person name="Chong A.Y."/>
            <person name="Gongora J."/>
            <person name="Dalzell P."/>
            <person name="Moran C."/>
            <person name="Bed'hom B."/>
            <person name="Abzhanov A."/>
            <person name="Burgess S.C."/>
            <person name="Cooksey A.M."/>
            <person name="Castoe T.A."/>
            <person name="Crawford N.G."/>
            <person name="Densmore L.D."/>
            <person name="Drew J.C."/>
            <person name="Edwards S.V."/>
            <person name="Faircloth B.C."/>
            <person name="Fujita M.K."/>
            <person name="Greenwold M.J."/>
            <person name="Hoffmann F.G."/>
            <person name="Howard J.M."/>
            <person name="Iguchi T."/>
            <person name="Janes D.E."/>
            <person name="Khan S.Y."/>
            <person name="Kohno S."/>
            <person name="de Koning A.J."/>
            <person name="Lance S.L."/>
            <person name="McCarthy F.M."/>
            <person name="McCormack J.E."/>
            <person name="Merchant M.E."/>
            <person name="Peterson D.G."/>
            <person name="Pollock D.D."/>
            <person name="Pourmand N."/>
            <person name="Raney B.J."/>
            <person name="Roessler K.A."/>
            <person name="Sanford J.R."/>
            <person name="Sawyer R.H."/>
            <person name="Schmidt C.J."/>
            <person name="Triplett E.W."/>
            <person name="Tuberville T.D."/>
            <person name="Venegas-Anaya M."/>
            <person name="Howard J.T."/>
            <person name="Jarvis E.D."/>
            <person name="Guillette L.J.Jr."/>
            <person name="Glenn T.C."/>
            <person name="Green R.E."/>
            <person name="Ray D.A."/>
        </authorList>
    </citation>
    <scope>NUCLEOTIDE SEQUENCE [LARGE SCALE GENOMIC DNA]</scope>
    <source>
        <strain evidence="2">KSC_2009_1</strain>
    </source>
</reference>